<comment type="subunit">
    <text evidence="17">Homotetramer.</text>
</comment>
<feature type="binding site" evidence="18">
    <location>
        <position position="164"/>
    </location>
    <ligand>
        <name>K(+)</name>
        <dbReference type="ChEBI" id="CHEBI:29103"/>
    </ligand>
</feature>
<evidence type="ECO:0000259" key="20">
    <source>
        <dbReference type="PROSITE" id="PS51383"/>
    </source>
</evidence>
<dbReference type="EC" id="4.2.1.136" evidence="19"/>
<comment type="catalytic activity">
    <reaction evidence="1 18 19">
        <text>(6R)-NADHX = (6S)-NADHX</text>
        <dbReference type="Rhea" id="RHEA:32215"/>
        <dbReference type="ChEBI" id="CHEBI:64074"/>
        <dbReference type="ChEBI" id="CHEBI:64075"/>
        <dbReference type="EC" id="5.1.99.6"/>
    </reaction>
</comment>
<accession>A0ABQ4Q352</accession>
<evidence type="ECO:0000256" key="3">
    <source>
        <dbReference type="ARBA" id="ARBA00006001"/>
    </source>
</evidence>
<feature type="binding site" evidence="17">
    <location>
        <position position="318"/>
    </location>
    <ligand>
        <name>(6S)-NADPHX</name>
        <dbReference type="ChEBI" id="CHEBI:64076"/>
    </ligand>
</feature>
<feature type="domain" description="YjeF C-terminal" evidence="20">
    <location>
        <begin position="229"/>
        <end position="498"/>
    </location>
</feature>
<comment type="cofactor">
    <cofactor evidence="18 19">
        <name>K(+)</name>
        <dbReference type="ChEBI" id="CHEBI:29103"/>
    </cofactor>
    <text evidence="18 19">Binds 1 potassium ion per subunit.</text>
</comment>
<proteinExistence type="inferred from homology"/>
<evidence type="ECO:0000256" key="1">
    <source>
        <dbReference type="ARBA" id="ARBA00000013"/>
    </source>
</evidence>
<comment type="similarity">
    <text evidence="18">Belongs to the NnrE/AIBP family.</text>
</comment>
<dbReference type="Pfam" id="PF03853">
    <property type="entry name" value="YjeF_N"/>
    <property type="match status" value="1"/>
</dbReference>
<comment type="function">
    <text evidence="14 19">Bifunctional enzyme that catalyzes the epimerization of the S- and R-forms of NAD(P)HX and the dehydration of the S-form of NAD(P)HX at the expense of ADP, which is converted to AMP. This allows the repair of both epimers of NAD(P)HX, a damaged form of NAD(P)H that is a result of enzymatic or heat-dependent hydration.</text>
</comment>
<dbReference type="PROSITE" id="PS51383">
    <property type="entry name" value="YJEF_C_3"/>
    <property type="match status" value="1"/>
</dbReference>
<dbReference type="InterPro" id="IPR029056">
    <property type="entry name" value="Ribokinase-like"/>
</dbReference>
<dbReference type="InterPro" id="IPR004443">
    <property type="entry name" value="YjeF_N_dom"/>
</dbReference>
<feature type="binding site" evidence="18">
    <location>
        <begin position="132"/>
        <end position="138"/>
    </location>
    <ligand>
        <name>(6S)-NADPHX</name>
        <dbReference type="ChEBI" id="CHEBI:64076"/>
    </ligand>
</feature>
<feature type="binding site" evidence="17">
    <location>
        <position position="264"/>
    </location>
    <ligand>
        <name>(6S)-NADPHX</name>
        <dbReference type="ChEBI" id="CHEBI:64076"/>
    </ligand>
</feature>
<evidence type="ECO:0000313" key="22">
    <source>
        <dbReference type="EMBL" id="GIZ51523.1"/>
    </source>
</evidence>
<reference evidence="22 23" key="1">
    <citation type="journal article" date="2022" name="Int. J. Syst. Evol. Microbiol.">
        <title>Noviherbaspirillum aridicola sp. nov., isolated from an arid soil in Pakistan.</title>
        <authorList>
            <person name="Khan I.U."/>
            <person name="Saqib M."/>
            <person name="Amin A."/>
            <person name="Hussain F."/>
            <person name="Li L."/>
            <person name="Liu Y.H."/>
            <person name="Fang B.Z."/>
            <person name="Ahmed I."/>
            <person name="Li W.J."/>
        </authorList>
    </citation>
    <scope>NUCLEOTIDE SEQUENCE [LARGE SCALE GENOMIC DNA]</scope>
    <source>
        <strain evidence="22 23">NCCP-691</strain>
    </source>
</reference>
<feature type="binding site" evidence="17">
    <location>
        <position position="438"/>
    </location>
    <ligand>
        <name>(6S)-NADPHX</name>
        <dbReference type="ChEBI" id="CHEBI:64076"/>
    </ligand>
</feature>
<evidence type="ECO:0000256" key="11">
    <source>
        <dbReference type="ARBA" id="ARBA00023235"/>
    </source>
</evidence>
<comment type="catalytic activity">
    <reaction evidence="15 17 19">
        <text>(6S)-NADHX + ADP = AMP + phosphate + NADH + H(+)</text>
        <dbReference type="Rhea" id="RHEA:32223"/>
        <dbReference type="ChEBI" id="CHEBI:15378"/>
        <dbReference type="ChEBI" id="CHEBI:43474"/>
        <dbReference type="ChEBI" id="CHEBI:57945"/>
        <dbReference type="ChEBI" id="CHEBI:64074"/>
        <dbReference type="ChEBI" id="CHEBI:456215"/>
        <dbReference type="ChEBI" id="CHEBI:456216"/>
        <dbReference type="EC" id="4.2.1.136"/>
    </reaction>
</comment>
<keyword evidence="7 17" id="KW-0067">ATP-binding</keyword>
<dbReference type="InterPro" id="IPR030677">
    <property type="entry name" value="Nnr"/>
</dbReference>
<dbReference type="PANTHER" id="PTHR12592:SF0">
    <property type="entry name" value="ATP-DEPENDENT (S)-NAD(P)H-HYDRATE DEHYDRATASE"/>
    <property type="match status" value="1"/>
</dbReference>
<sequence>MSSPHALYLTAELRRIEQAALSALPPGTLMSRAAAAVARRSLELLGARAPGASVLVLAGPGNNGGDALQAATLLMQAGARPGVMLCPEHARRPEDAQRAFDLAAAAGLPFIAADPDRIRNGTWDLAIDGLFGIGLARGLAGDYPALIDALNALACPVLAVDIPSGLDADTGMPAGGSGIAVRATHTLTFIGDKPGLHTGYGRDHAGEVTVDALGIPKERFFPVRLVLNQPPLFAEALRPRPHYSHKGSHGDVRLVGGARGMGGALMLAGRAALHAGAGRVFAGFLDAPPAYDDRQPELMCRRAEEMDFSSGVAVIGPGLGTSVAAAESLRRVLRSTMPAVLDADALNLIATDPQLRAVLRERQGEALLTPHPLEAARLLGTDTAAVQGDRIAAARRLAGECNAVVILKGSGSVIASPDGEAAINPTGNPALATGGTGDVLAGLAGALLAQGLTSMQAALAATWVHGTAADELVAEGVGPVGLTAGELAPAIRRAINRLIREYAGDGRRRS</sequence>
<organism evidence="22 23">
    <name type="scientific">Noviherbaspirillum aridicola</name>
    <dbReference type="NCBI Taxonomy" id="2849687"/>
    <lineage>
        <taxon>Bacteria</taxon>
        <taxon>Pseudomonadati</taxon>
        <taxon>Pseudomonadota</taxon>
        <taxon>Betaproteobacteria</taxon>
        <taxon>Burkholderiales</taxon>
        <taxon>Oxalobacteraceae</taxon>
        <taxon>Noviherbaspirillum</taxon>
    </lineage>
</organism>
<comment type="catalytic activity">
    <reaction evidence="2 18 19">
        <text>(6R)-NADPHX = (6S)-NADPHX</text>
        <dbReference type="Rhea" id="RHEA:32227"/>
        <dbReference type="ChEBI" id="CHEBI:64076"/>
        <dbReference type="ChEBI" id="CHEBI:64077"/>
        <dbReference type="EC" id="5.1.99.6"/>
    </reaction>
</comment>
<evidence type="ECO:0000256" key="15">
    <source>
        <dbReference type="ARBA" id="ARBA00048238"/>
    </source>
</evidence>
<evidence type="ECO:0000256" key="2">
    <source>
        <dbReference type="ARBA" id="ARBA00000909"/>
    </source>
</evidence>
<evidence type="ECO:0000256" key="17">
    <source>
        <dbReference type="HAMAP-Rule" id="MF_01965"/>
    </source>
</evidence>
<keyword evidence="8 17" id="KW-0521">NADP</keyword>
<evidence type="ECO:0000256" key="12">
    <source>
        <dbReference type="ARBA" id="ARBA00023239"/>
    </source>
</evidence>
<dbReference type="SUPFAM" id="SSF53613">
    <property type="entry name" value="Ribokinase-like"/>
    <property type="match status" value="1"/>
</dbReference>
<evidence type="ECO:0000256" key="7">
    <source>
        <dbReference type="ARBA" id="ARBA00022840"/>
    </source>
</evidence>
<dbReference type="EMBL" id="BPMK01000006">
    <property type="protein sequence ID" value="GIZ51523.1"/>
    <property type="molecule type" value="Genomic_DNA"/>
</dbReference>
<dbReference type="Gene3D" id="3.40.50.10260">
    <property type="entry name" value="YjeF N-terminal domain"/>
    <property type="match status" value="1"/>
</dbReference>
<dbReference type="Proteomes" id="UP000887222">
    <property type="component" value="Unassembled WGS sequence"/>
</dbReference>
<keyword evidence="23" id="KW-1185">Reference proteome</keyword>
<keyword evidence="11 18" id="KW-0413">Isomerase</keyword>
<dbReference type="HAMAP" id="MF_01965">
    <property type="entry name" value="NADHX_dehydratase"/>
    <property type="match status" value="1"/>
</dbReference>
<comment type="catalytic activity">
    <reaction evidence="16 17 19">
        <text>(6S)-NADPHX + ADP = AMP + phosphate + NADPH + H(+)</text>
        <dbReference type="Rhea" id="RHEA:32235"/>
        <dbReference type="ChEBI" id="CHEBI:15378"/>
        <dbReference type="ChEBI" id="CHEBI:43474"/>
        <dbReference type="ChEBI" id="CHEBI:57783"/>
        <dbReference type="ChEBI" id="CHEBI:64076"/>
        <dbReference type="ChEBI" id="CHEBI:456215"/>
        <dbReference type="ChEBI" id="CHEBI:456216"/>
        <dbReference type="EC" id="4.2.1.136"/>
    </reaction>
</comment>
<evidence type="ECO:0000256" key="18">
    <source>
        <dbReference type="HAMAP-Rule" id="MF_01966"/>
    </source>
</evidence>
<comment type="function">
    <text evidence="17">Catalyzes the dehydration of the S-form of NAD(P)HX at the expense of ADP, which is converted to AMP. Together with NAD(P)HX epimerase, which catalyzes the epimerization of the S- and R-forms, the enzyme allows the repair of both epimers of NAD(P)HX, a damaged form of NAD(P)H that is a result of enzymatic or heat-dependent hydration.</text>
</comment>
<keyword evidence="6 17" id="KW-0547">Nucleotide-binding</keyword>
<dbReference type="EC" id="5.1.99.6" evidence="19"/>
<comment type="similarity">
    <text evidence="3 19">In the N-terminal section; belongs to the NnrE/AIBP family.</text>
</comment>
<dbReference type="Gene3D" id="3.40.1190.20">
    <property type="match status" value="1"/>
</dbReference>
<evidence type="ECO:0000256" key="8">
    <source>
        <dbReference type="ARBA" id="ARBA00022857"/>
    </source>
</evidence>
<keyword evidence="12 17" id="KW-0456">Lyase</keyword>
<evidence type="ECO:0000256" key="5">
    <source>
        <dbReference type="ARBA" id="ARBA00022723"/>
    </source>
</evidence>
<feature type="binding site" evidence="17">
    <location>
        <begin position="408"/>
        <end position="412"/>
    </location>
    <ligand>
        <name>AMP</name>
        <dbReference type="ChEBI" id="CHEBI:456215"/>
    </ligand>
</feature>
<feature type="binding site" evidence="18">
    <location>
        <begin position="62"/>
        <end position="66"/>
    </location>
    <ligand>
        <name>(6S)-NADPHX</name>
        <dbReference type="ChEBI" id="CHEBI:64076"/>
    </ligand>
</feature>
<comment type="similarity">
    <text evidence="17">Belongs to the NnrD/CARKD family.</text>
</comment>
<dbReference type="RefSeq" id="WP_220807695.1">
    <property type="nucleotide sequence ID" value="NZ_BPMK01000006.1"/>
</dbReference>
<feature type="binding site" evidence="17">
    <location>
        <position position="371"/>
    </location>
    <ligand>
        <name>(6S)-NADPHX</name>
        <dbReference type="ChEBI" id="CHEBI:64076"/>
    </ligand>
</feature>
<comment type="similarity">
    <text evidence="4 19">In the C-terminal section; belongs to the NnrD/CARKD family.</text>
</comment>
<dbReference type="PROSITE" id="PS51385">
    <property type="entry name" value="YJEF_N"/>
    <property type="match status" value="1"/>
</dbReference>
<evidence type="ECO:0000256" key="13">
    <source>
        <dbReference type="ARBA" id="ARBA00023268"/>
    </source>
</evidence>
<dbReference type="PIRSF" id="PIRSF017184">
    <property type="entry name" value="Nnr"/>
    <property type="match status" value="1"/>
</dbReference>
<evidence type="ECO:0000256" key="9">
    <source>
        <dbReference type="ARBA" id="ARBA00022958"/>
    </source>
</evidence>
<dbReference type="SUPFAM" id="SSF64153">
    <property type="entry name" value="YjeF N-terminal domain-like"/>
    <property type="match status" value="1"/>
</dbReference>
<dbReference type="PANTHER" id="PTHR12592">
    <property type="entry name" value="ATP-DEPENDENT (S)-NAD(P)H-HYDRATE DEHYDRATASE FAMILY MEMBER"/>
    <property type="match status" value="1"/>
</dbReference>
<evidence type="ECO:0000256" key="16">
    <source>
        <dbReference type="ARBA" id="ARBA00049209"/>
    </source>
</evidence>
<dbReference type="InterPro" id="IPR000631">
    <property type="entry name" value="CARKD"/>
</dbReference>
<evidence type="ECO:0000256" key="14">
    <source>
        <dbReference type="ARBA" id="ARBA00025153"/>
    </source>
</evidence>
<feature type="binding site" evidence="18">
    <location>
        <position position="128"/>
    </location>
    <ligand>
        <name>K(+)</name>
        <dbReference type="ChEBI" id="CHEBI:29103"/>
    </ligand>
</feature>
<protein>
    <recommendedName>
        <fullName evidence="19">Bifunctional NAD(P)H-hydrate repair enzyme</fullName>
    </recommendedName>
    <alternativeName>
        <fullName evidence="19">Nicotinamide nucleotide repair protein</fullName>
    </alternativeName>
    <domain>
        <recommendedName>
            <fullName evidence="19">ADP-dependent (S)-NAD(P)H-hydrate dehydratase</fullName>
            <ecNumber evidence="19">4.2.1.136</ecNumber>
        </recommendedName>
        <alternativeName>
            <fullName evidence="19">ADP-dependent NAD(P)HX dehydratase</fullName>
        </alternativeName>
    </domain>
    <domain>
        <recommendedName>
            <fullName evidence="19">NAD(P)H-hydrate epimerase</fullName>
            <ecNumber evidence="19">5.1.99.6</ecNumber>
        </recommendedName>
    </domain>
</protein>
<feature type="binding site" evidence="18">
    <location>
        <position position="143"/>
    </location>
    <ligand>
        <name>(6S)-NADPHX</name>
        <dbReference type="ChEBI" id="CHEBI:64076"/>
    </ligand>
</feature>
<evidence type="ECO:0000256" key="10">
    <source>
        <dbReference type="ARBA" id="ARBA00023027"/>
    </source>
</evidence>
<comment type="caution">
    <text evidence="22">The sequence shown here is derived from an EMBL/GenBank/DDBJ whole genome shotgun (WGS) entry which is preliminary data.</text>
</comment>
<feature type="domain" description="YjeF N-terminal" evidence="21">
    <location>
        <begin position="13"/>
        <end position="221"/>
    </location>
</feature>
<gene>
    <name evidence="18" type="primary">nnrE</name>
    <name evidence="17" type="synonym">nnrD</name>
    <name evidence="22" type="ORF">NCCP691_15370</name>
</gene>
<evidence type="ECO:0000259" key="21">
    <source>
        <dbReference type="PROSITE" id="PS51385"/>
    </source>
</evidence>
<evidence type="ECO:0000256" key="4">
    <source>
        <dbReference type="ARBA" id="ARBA00009524"/>
    </source>
</evidence>
<dbReference type="NCBIfam" id="TIGR00196">
    <property type="entry name" value="yjeF_cterm"/>
    <property type="match status" value="1"/>
</dbReference>
<keyword evidence="10 17" id="KW-0520">NAD</keyword>
<comment type="function">
    <text evidence="18">Catalyzes the epimerization of the S- and R-forms of NAD(P)HX, a damaged form of NAD(P)H that is a result of enzymatic or heat-dependent hydration. This is a prerequisite for the S-specific NAD(P)H-hydrate dehydratase to allow the repair of both epimers of NAD(P)HX.</text>
</comment>
<dbReference type="HAMAP" id="MF_01966">
    <property type="entry name" value="NADHX_epimerase"/>
    <property type="match status" value="1"/>
</dbReference>
<feature type="binding site" evidence="17">
    <location>
        <position position="437"/>
    </location>
    <ligand>
        <name>AMP</name>
        <dbReference type="ChEBI" id="CHEBI:456215"/>
    </ligand>
</feature>
<name>A0ABQ4Q352_9BURK</name>
<comment type="cofactor">
    <cofactor evidence="17">
        <name>Mg(2+)</name>
        <dbReference type="ChEBI" id="CHEBI:18420"/>
    </cofactor>
</comment>
<keyword evidence="9 18" id="KW-0630">Potassium</keyword>
<keyword evidence="13" id="KW-0511">Multifunctional enzyme</keyword>
<evidence type="ECO:0000256" key="19">
    <source>
        <dbReference type="PIRNR" id="PIRNR017184"/>
    </source>
</evidence>
<evidence type="ECO:0000313" key="23">
    <source>
        <dbReference type="Proteomes" id="UP000887222"/>
    </source>
</evidence>
<feature type="binding site" evidence="18">
    <location>
        <position position="63"/>
    </location>
    <ligand>
        <name>K(+)</name>
        <dbReference type="ChEBI" id="CHEBI:29103"/>
    </ligand>
</feature>
<dbReference type="NCBIfam" id="TIGR00197">
    <property type="entry name" value="yjeF_nterm"/>
    <property type="match status" value="1"/>
</dbReference>
<feature type="binding site" evidence="18">
    <location>
        <position position="161"/>
    </location>
    <ligand>
        <name>(6S)-NADPHX</name>
        <dbReference type="ChEBI" id="CHEBI:64076"/>
    </ligand>
</feature>
<keyword evidence="5 18" id="KW-0479">Metal-binding</keyword>
<dbReference type="InterPro" id="IPR036652">
    <property type="entry name" value="YjeF_N_dom_sf"/>
</dbReference>
<evidence type="ECO:0000256" key="6">
    <source>
        <dbReference type="ARBA" id="ARBA00022741"/>
    </source>
</evidence>
<dbReference type="CDD" id="cd01171">
    <property type="entry name" value="YXKO-related"/>
    <property type="match status" value="1"/>
</dbReference>
<dbReference type="Pfam" id="PF01256">
    <property type="entry name" value="Carb_kinase"/>
    <property type="match status" value="1"/>
</dbReference>